<comment type="caution">
    <text evidence="1">The sequence shown here is derived from an EMBL/GenBank/DDBJ whole genome shotgun (WGS) entry which is preliminary data.</text>
</comment>
<accession>A0A365Y9M2</accession>
<dbReference type="AlphaFoldDB" id="A0A365Y9M2"/>
<keyword evidence="2" id="KW-1185">Reference proteome</keyword>
<name>A0A365Y9M2_9MICC</name>
<organism evidence="1 2">
    <name type="scientific">Glutamicibacter soli</name>
    <dbReference type="NCBI Taxonomy" id="453836"/>
    <lineage>
        <taxon>Bacteria</taxon>
        <taxon>Bacillati</taxon>
        <taxon>Actinomycetota</taxon>
        <taxon>Actinomycetes</taxon>
        <taxon>Micrococcales</taxon>
        <taxon>Micrococcaceae</taxon>
        <taxon>Glutamicibacter</taxon>
    </lineage>
</organism>
<proteinExistence type="predicted"/>
<gene>
    <name evidence="1" type="ORF">C1H84_15545</name>
</gene>
<dbReference type="Proteomes" id="UP000252167">
    <property type="component" value="Unassembled WGS sequence"/>
</dbReference>
<dbReference type="EMBL" id="POAF01000008">
    <property type="protein sequence ID" value="RBL99394.1"/>
    <property type="molecule type" value="Genomic_DNA"/>
</dbReference>
<reference evidence="1 2" key="1">
    <citation type="submission" date="2018-01" db="EMBL/GenBank/DDBJ databases">
        <title>Glutamicibacter soli strain NHPC-3 Whole genome sequence and assembly.</title>
        <authorList>
            <person name="Choudhury P."/>
            <person name="Gupta D."/>
            <person name="Sengupta K."/>
            <person name="Jawed A."/>
            <person name="Sultana N."/>
            <person name="Saha P."/>
        </authorList>
    </citation>
    <scope>NUCLEOTIDE SEQUENCE [LARGE SCALE GENOMIC DNA]</scope>
    <source>
        <strain evidence="1 2">NHPC-3</strain>
    </source>
</reference>
<evidence type="ECO:0000313" key="1">
    <source>
        <dbReference type="EMBL" id="RBL99394.1"/>
    </source>
</evidence>
<dbReference type="RefSeq" id="WP_113607917.1">
    <property type="nucleotide sequence ID" value="NZ_POAF01000008.1"/>
</dbReference>
<protein>
    <submittedName>
        <fullName evidence="1">Uncharacterized protein</fullName>
    </submittedName>
</protein>
<sequence>MTNELPEELIKQLEGVNDFIITGSNGLPVGSLKLDQLQNDGANLAFKLAAHAGDEAQTRATLREAIQQHGHESIGYILMNAIPLLVDDILAPSFDVMQTATGADPRAKMAEIGGINA</sequence>
<evidence type="ECO:0000313" key="2">
    <source>
        <dbReference type="Proteomes" id="UP000252167"/>
    </source>
</evidence>